<comment type="caution">
    <text evidence="1">The sequence shown here is derived from an EMBL/GenBank/DDBJ whole genome shotgun (WGS) entry which is preliminary data.</text>
</comment>
<reference evidence="2" key="1">
    <citation type="journal article" date="2019" name="Int. J. Syst. Evol. Microbiol.">
        <title>The Global Catalogue of Microorganisms (GCM) 10K type strain sequencing project: providing services to taxonomists for standard genome sequencing and annotation.</title>
        <authorList>
            <consortium name="The Broad Institute Genomics Platform"/>
            <consortium name="The Broad Institute Genome Sequencing Center for Infectious Disease"/>
            <person name="Wu L."/>
            <person name="Ma J."/>
        </authorList>
    </citation>
    <scope>NUCLEOTIDE SEQUENCE [LARGE SCALE GENOMIC DNA]</scope>
    <source>
        <strain evidence="2">CGMCC 1.12769</strain>
    </source>
</reference>
<proteinExistence type="predicted"/>
<keyword evidence="2" id="KW-1185">Reference proteome</keyword>
<dbReference type="EMBL" id="BMFT01000001">
    <property type="protein sequence ID" value="GGH21057.1"/>
    <property type="molecule type" value="Genomic_DNA"/>
</dbReference>
<sequence length="126" mass="14232">MNIIQHQIHITAEWITDYAQSIDAPLQVLQGKLVAPSTMPIIFWQAFDIPWLKGDHPLIHGKQHFSYEAPITARMILDCELSLTQIENKTSRHGNLILYTHSLVCFNEGDLIVTAETVLISVGENI</sequence>
<evidence type="ECO:0000313" key="1">
    <source>
        <dbReference type="EMBL" id="GGH21057.1"/>
    </source>
</evidence>
<name>A0ABQ1YCH6_9BACL</name>
<dbReference type="RefSeq" id="WP_188538011.1">
    <property type="nucleotide sequence ID" value="NZ_BMFT01000001.1"/>
</dbReference>
<gene>
    <name evidence="1" type="ORF">GCM10008013_18760</name>
</gene>
<evidence type="ECO:0008006" key="3">
    <source>
        <dbReference type="Google" id="ProtNLM"/>
    </source>
</evidence>
<dbReference type="Gene3D" id="3.10.129.10">
    <property type="entry name" value="Hotdog Thioesterase"/>
    <property type="match status" value="1"/>
</dbReference>
<dbReference type="SUPFAM" id="SSF54637">
    <property type="entry name" value="Thioesterase/thiol ester dehydrase-isomerase"/>
    <property type="match status" value="1"/>
</dbReference>
<protein>
    <recommendedName>
        <fullName evidence="3">N-terminal of MaoC-like dehydratase domain-containing protein</fullName>
    </recommendedName>
</protein>
<accession>A0ABQ1YCH6</accession>
<dbReference type="InterPro" id="IPR029069">
    <property type="entry name" value="HotDog_dom_sf"/>
</dbReference>
<evidence type="ECO:0000313" key="2">
    <source>
        <dbReference type="Proteomes" id="UP000659344"/>
    </source>
</evidence>
<organism evidence="1 2">
    <name type="scientific">Paenibacillus segetis</name>
    <dbReference type="NCBI Taxonomy" id="1325360"/>
    <lineage>
        <taxon>Bacteria</taxon>
        <taxon>Bacillati</taxon>
        <taxon>Bacillota</taxon>
        <taxon>Bacilli</taxon>
        <taxon>Bacillales</taxon>
        <taxon>Paenibacillaceae</taxon>
        <taxon>Paenibacillus</taxon>
    </lineage>
</organism>
<dbReference type="Proteomes" id="UP000659344">
    <property type="component" value="Unassembled WGS sequence"/>
</dbReference>